<dbReference type="AlphaFoldDB" id="A0A7K0GN18"/>
<proteinExistence type="predicted"/>
<organism evidence="1 2">
    <name type="scientific">Parabacteroides distasonis</name>
    <dbReference type="NCBI Taxonomy" id="823"/>
    <lineage>
        <taxon>Bacteria</taxon>
        <taxon>Pseudomonadati</taxon>
        <taxon>Bacteroidota</taxon>
        <taxon>Bacteroidia</taxon>
        <taxon>Bacteroidales</taxon>
        <taxon>Tannerellaceae</taxon>
        <taxon>Parabacteroides</taxon>
    </lineage>
</organism>
<gene>
    <name evidence="1" type="ORF">GKD59_21520</name>
</gene>
<comment type="caution">
    <text evidence="1">The sequence shown here is derived from an EMBL/GenBank/DDBJ whole genome shotgun (WGS) entry which is preliminary data.</text>
</comment>
<evidence type="ECO:0000313" key="1">
    <source>
        <dbReference type="EMBL" id="MRY60432.1"/>
    </source>
</evidence>
<evidence type="ECO:0000313" key="2">
    <source>
        <dbReference type="Proteomes" id="UP000463337"/>
    </source>
</evidence>
<sequence>MVYDYSRLEGRIVEKFSTRENFAKSLGITTKSISEKLNNKTIWKQPEISKAMELLSISGEDIESYFFKKKAHDTEQE</sequence>
<dbReference type="Pfam" id="PF05339">
    <property type="entry name" value="DUF739"/>
    <property type="match status" value="1"/>
</dbReference>
<protein>
    <submittedName>
        <fullName evidence="1">DUF739 family protein</fullName>
    </submittedName>
</protein>
<name>A0A7K0GN18_PARDI</name>
<reference evidence="1 2" key="1">
    <citation type="journal article" date="2019" name="Nat. Med.">
        <title>A library of human gut bacterial isolates paired with longitudinal multiomics data enables mechanistic microbiome research.</title>
        <authorList>
            <person name="Poyet M."/>
            <person name="Groussin M."/>
            <person name="Gibbons S.M."/>
            <person name="Avila-Pacheco J."/>
            <person name="Jiang X."/>
            <person name="Kearney S.M."/>
            <person name="Perrotta A.R."/>
            <person name="Berdy B."/>
            <person name="Zhao S."/>
            <person name="Lieberman T.D."/>
            <person name="Swanson P.K."/>
            <person name="Smith M."/>
            <person name="Roesemann S."/>
            <person name="Alexander J.E."/>
            <person name="Rich S.A."/>
            <person name="Livny J."/>
            <person name="Vlamakis H."/>
            <person name="Clish C."/>
            <person name="Bullock K."/>
            <person name="Deik A."/>
            <person name="Scott J."/>
            <person name="Pierce K.A."/>
            <person name="Xavier R.J."/>
            <person name="Alm E.J."/>
        </authorList>
    </citation>
    <scope>NUCLEOTIDE SEQUENCE [LARGE SCALE GENOMIC DNA]</scope>
    <source>
        <strain evidence="1 2">BIOML-A41</strain>
    </source>
</reference>
<dbReference type="InterPro" id="IPR008003">
    <property type="entry name" value="DUF739"/>
</dbReference>
<accession>A0A7K0GN18</accession>
<dbReference type="Proteomes" id="UP000463337">
    <property type="component" value="Unassembled WGS sequence"/>
</dbReference>
<dbReference type="EMBL" id="WKLT01000033">
    <property type="protein sequence ID" value="MRY60432.1"/>
    <property type="molecule type" value="Genomic_DNA"/>
</dbReference>